<organism evidence="1 2">
    <name type="scientific">Micromonas commoda (strain RCC299 / NOUM17 / CCMP2709)</name>
    <name type="common">Picoplanktonic green alga</name>
    <dbReference type="NCBI Taxonomy" id="296587"/>
    <lineage>
        <taxon>Eukaryota</taxon>
        <taxon>Viridiplantae</taxon>
        <taxon>Chlorophyta</taxon>
        <taxon>Mamiellophyceae</taxon>
        <taxon>Mamiellales</taxon>
        <taxon>Mamiellaceae</taxon>
        <taxon>Micromonas</taxon>
    </lineage>
</organism>
<name>C1EBJ8_MICCC</name>
<dbReference type="STRING" id="296587.C1EBJ8"/>
<proteinExistence type="predicted"/>
<dbReference type="AlphaFoldDB" id="C1EBJ8"/>
<evidence type="ECO:0000313" key="2">
    <source>
        <dbReference type="Proteomes" id="UP000002009"/>
    </source>
</evidence>
<dbReference type="Proteomes" id="UP000002009">
    <property type="component" value="Chromosome 9"/>
</dbReference>
<dbReference type="GeneID" id="8246032"/>
<dbReference type="InterPro" id="IPR006461">
    <property type="entry name" value="PLAC_motif_containing"/>
</dbReference>
<dbReference type="PANTHER" id="PTHR15907">
    <property type="entry name" value="DUF614 FAMILY PROTEIN-RELATED"/>
    <property type="match status" value="1"/>
</dbReference>
<dbReference type="OrthoDB" id="1045822at2759"/>
<dbReference type="KEGG" id="mis:MICPUN_61097"/>
<keyword evidence="2" id="KW-1185">Reference proteome</keyword>
<sequence length="138" mass="14522">MSDKWSTGLCGCCSDCETCCISCITPSVALGQQNKIINSGEFCSPSCCLYSYFGGLPIGCLIAGCCCIGPNQTALKSKLGITQSDCLGDRCCAVCCQCCVLARMGRELKARGIYSMEQLNGQLPATLAPSNMTMVTPK</sequence>
<dbReference type="InParanoid" id="C1EBJ8"/>
<reference evidence="1 2" key="1">
    <citation type="journal article" date="2009" name="Science">
        <title>Green evolution and dynamic adaptations revealed by genomes of the marine picoeukaryotes Micromonas.</title>
        <authorList>
            <person name="Worden A.Z."/>
            <person name="Lee J.H."/>
            <person name="Mock T."/>
            <person name="Rouze P."/>
            <person name="Simmons M.P."/>
            <person name="Aerts A.L."/>
            <person name="Allen A.E."/>
            <person name="Cuvelier M.L."/>
            <person name="Derelle E."/>
            <person name="Everett M.V."/>
            <person name="Foulon E."/>
            <person name="Grimwood J."/>
            <person name="Gundlach H."/>
            <person name="Henrissat B."/>
            <person name="Napoli C."/>
            <person name="McDonald S.M."/>
            <person name="Parker M.S."/>
            <person name="Rombauts S."/>
            <person name="Salamov A."/>
            <person name="Von Dassow P."/>
            <person name="Badger J.H."/>
            <person name="Coutinho P.M."/>
            <person name="Demir E."/>
            <person name="Dubchak I."/>
            <person name="Gentemann C."/>
            <person name="Eikrem W."/>
            <person name="Gready J.E."/>
            <person name="John U."/>
            <person name="Lanier W."/>
            <person name="Lindquist E.A."/>
            <person name="Lucas S."/>
            <person name="Mayer K.F."/>
            <person name="Moreau H."/>
            <person name="Not F."/>
            <person name="Otillar R."/>
            <person name="Panaud O."/>
            <person name="Pangilinan J."/>
            <person name="Paulsen I."/>
            <person name="Piegu B."/>
            <person name="Poliakov A."/>
            <person name="Robbens S."/>
            <person name="Schmutz J."/>
            <person name="Toulza E."/>
            <person name="Wyss T."/>
            <person name="Zelensky A."/>
            <person name="Zhou K."/>
            <person name="Armbrust E.V."/>
            <person name="Bhattacharya D."/>
            <person name="Goodenough U.W."/>
            <person name="Van de Peer Y."/>
            <person name="Grigoriev I.V."/>
        </authorList>
    </citation>
    <scope>NUCLEOTIDE SEQUENCE [LARGE SCALE GENOMIC DNA]</scope>
    <source>
        <strain evidence="2">RCC299 / NOUM17</strain>
    </source>
</reference>
<dbReference type="Pfam" id="PF04749">
    <property type="entry name" value="PLAC8"/>
    <property type="match status" value="1"/>
</dbReference>
<dbReference type="NCBIfam" id="TIGR01571">
    <property type="entry name" value="A_thal_Cys_rich"/>
    <property type="match status" value="1"/>
</dbReference>
<dbReference type="EMBL" id="CP001329">
    <property type="protein sequence ID" value="ACO65736.1"/>
    <property type="molecule type" value="Genomic_DNA"/>
</dbReference>
<gene>
    <name evidence="1" type="ORF">MICPUN_61097</name>
</gene>
<protein>
    <submittedName>
        <fullName evidence="1">Uncharacterized protein</fullName>
    </submittedName>
</protein>
<dbReference type="RefSeq" id="XP_002504478.1">
    <property type="nucleotide sequence ID" value="XM_002504432.1"/>
</dbReference>
<dbReference type="OMA" id="CVTCCPC"/>
<evidence type="ECO:0000313" key="1">
    <source>
        <dbReference type="EMBL" id="ACO65736.1"/>
    </source>
</evidence>
<dbReference type="FunCoup" id="C1EBJ8">
    <property type="interactions" value="45"/>
</dbReference>
<accession>C1EBJ8</accession>